<dbReference type="Pfam" id="PF00702">
    <property type="entry name" value="Hydrolase"/>
    <property type="match status" value="1"/>
</dbReference>
<evidence type="ECO:0000256" key="5">
    <source>
        <dbReference type="ARBA" id="ARBA00013555"/>
    </source>
</evidence>
<evidence type="ECO:0000256" key="6">
    <source>
        <dbReference type="ARBA" id="ARBA00022475"/>
    </source>
</evidence>
<comment type="similarity">
    <text evidence="3">Belongs to the cation transport ATPase (P-type) (TC 3.A.3) family. Type IIIB subfamily.</text>
</comment>
<evidence type="ECO:0000256" key="16">
    <source>
        <dbReference type="ARBA" id="ARBA00029806"/>
    </source>
</evidence>
<keyword evidence="15 18" id="KW-0472">Membrane</keyword>
<dbReference type="GO" id="GO:0005524">
    <property type="term" value="F:ATP binding"/>
    <property type="evidence" value="ECO:0007669"/>
    <property type="project" value="UniProtKB-KW"/>
</dbReference>
<dbReference type="NCBIfam" id="TIGR01494">
    <property type="entry name" value="ATPase_P-type"/>
    <property type="match status" value="2"/>
</dbReference>
<name>A0AAX3DXI9_RHOPL</name>
<keyword evidence="14 18" id="KW-1133">Transmembrane helix</keyword>
<dbReference type="PROSITE" id="PS00154">
    <property type="entry name" value="ATPASE_E1_E2"/>
    <property type="match status" value="1"/>
</dbReference>
<dbReference type="SUPFAM" id="SSF81665">
    <property type="entry name" value="Calcium ATPase, transmembrane domain M"/>
    <property type="match status" value="1"/>
</dbReference>
<dbReference type="Gene3D" id="2.70.150.10">
    <property type="entry name" value="Calcium-transporting ATPase, cytoplasmic transduction domain A"/>
    <property type="match status" value="1"/>
</dbReference>
<dbReference type="GO" id="GO:0015444">
    <property type="term" value="F:P-type magnesium transporter activity"/>
    <property type="evidence" value="ECO:0007669"/>
    <property type="project" value="UniProtKB-EC"/>
</dbReference>
<evidence type="ECO:0000256" key="8">
    <source>
        <dbReference type="ARBA" id="ARBA00022553"/>
    </source>
</evidence>
<evidence type="ECO:0000256" key="13">
    <source>
        <dbReference type="ARBA" id="ARBA00022967"/>
    </source>
</evidence>
<evidence type="ECO:0000256" key="11">
    <source>
        <dbReference type="ARBA" id="ARBA00022840"/>
    </source>
</evidence>
<dbReference type="Gene3D" id="3.40.50.1000">
    <property type="entry name" value="HAD superfamily/HAD-like"/>
    <property type="match status" value="1"/>
</dbReference>
<accession>A0AAX3DXI9</accession>
<evidence type="ECO:0000313" key="20">
    <source>
        <dbReference type="EMBL" id="UYO39142.1"/>
    </source>
</evidence>
<dbReference type="SFLD" id="SFLDS00003">
    <property type="entry name" value="Haloacid_Dehalogenase"/>
    <property type="match status" value="1"/>
</dbReference>
<keyword evidence="6" id="KW-1003">Cell membrane</keyword>
<evidence type="ECO:0000256" key="2">
    <source>
        <dbReference type="ARBA" id="ARBA00004429"/>
    </source>
</evidence>
<keyword evidence="11" id="KW-0067">ATP-binding</keyword>
<keyword evidence="7" id="KW-0997">Cell inner membrane</keyword>
<proteinExistence type="inferred from homology"/>
<dbReference type="SUPFAM" id="SSF81653">
    <property type="entry name" value="Calcium ATPase, transduction domain A"/>
    <property type="match status" value="1"/>
</dbReference>
<dbReference type="PRINTS" id="PR01836">
    <property type="entry name" value="MGATPASE"/>
</dbReference>
<dbReference type="GO" id="GO:0016887">
    <property type="term" value="F:ATP hydrolysis activity"/>
    <property type="evidence" value="ECO:0007669"/>
    <property type="project" value="InterPro"/>
</dbReference>
<dbReference type="AlphaFoldDB" id="A0AAX3DXI9"/>
<evidence type="ECO:0000313" key="21">
    <source>
        <dbReference type="Proteomes" id="UP001163166"/>
    </source>
</evidence>
<dbReference type="EMBL" id="CP076676">
    <property type="protein sequence ID" value="UYO39142.1"/>
    <property type="molecule type" value="Genomic_DNA"/>
</dbReference>
<dbReference type="GO" id="GO:0005886">
    <property type="term" value="C:plasma membrane"/>
    <property type="evidence" value="ECO:0007669"/>
    <property type="project" value="UniProtKB-SubCell"/>
</dbReference>
<dbReference type="InterPro" id="IPR008250">
    <property type="entry name" value="ATPase_P-typ_transduc_dom_A_sf"/>
</dbReference>
<dbReference type="InterPro" id="IPR018303">
    <property type="entry name" value="ATPase_P-typ_P_site"/>
</dbReference>
<evidence type="ECO:0000256" key="15">
    <source>
        <dbReference type="ARBA" id="ARBA00023136"/>
    </source>
</evidence>
<dbReference type="Gene3D" id="1.20.1110.10">
    <property type="entry name" value="Calcium-transporting ATPase, transmembrane domain"/>
    <property type="match status" value="1"/>
</dbReference>
<comment type="catalytic activity">
    <reaction evidence="17">
        <text>Mg(2+)(out) + ATP + H2O = Mg(2+)(in) + ADP + phosphate + H(+)</text>
        <dbReference type="Rhea" id="RHEA:10260"/>
        <dbReference type="ChEBI" id="CHEBI:15377"/>
        <dbReference type="ChEBI" id="CHEBI:15378"/>
        <dbReference type="ChEBI" id="CHEBI:18420"/>
        <dbReference type="ChEBI" id="CHEBI:30616"/>
        <dbReference type="ChEBI" id="CHEBI:43474"/>
        <dbReference type="ChEBI" id="CHEBI:456216"/>
        <dbReference type="EC" id="7.2.2.14"/>
    </reaction>
</comment>
<feature type="domain" description="Cation-transporting P-type ATPase N-terminal" evidence="19">
    <location>
        <begin position="25"/>
        <end position="98"/>
    </location>
</feature>
<evidence type="ECO:0000256" key="1">
    <source>
        <dbReference type="ARBA" id="ARBA00003954"/>
    </source>
</evidence>
<evidence type="ECO:0000256" key="10">
    <source>
        <dbReference type="ARBA" id="ARBA00022741"/>
    </source>
</evidence>
<dbReference type="Pfam" id="PF00122">
    <property type="entry name" value="E1-E2_ATPase"/>
    <property type="match status" value="1"/>
</dbReference>
<feature type="transmembrane region" description="Helical" evidence="18">
    <location>
        <begin position="822"/>
        <end position="846"/>
    </location>
</feature>
<feature type="transmembrane region" description="Helical" evidence="18">
    <location>
        <begin position="289"/>
        <end position="314"/>
    </location>
</feature>
<evidence type="ECO:0000259" key="19">
    <source>
        <dbReference type="SMART" id="SM00831"/>
    </source>
</evidence>
<feature type="transmembrane region" description="Helical" evidence="18">
    <location>
        <begin position="733"/>
        <end position="756"/>
    </location>
</feature>
<dbReference type="InterPro" id="IPR023214">
    <property type="entry name" value="HAD_sf"/>
</dbReference>
<dbReference type="SMART" id="SM00831">
    <property type="entry name" value="Cation_ATPase_N"/>
    <property type="match status" value="1"/>
</dbReference>
<dbReference type="SFLD" id="SFLDF00027">
    <property type="entry name" value="p-type_atpase"/>
    <property type="match status" value="1"/>
</dbReference>
<dbReference type="EC" id="7.2.2.14" evidence="4"/>
<feature type="transmembrane region" description="Helical" evidence="18">
    <location>
        <begin position="797"/>
        <end position="816"/>
    </location>
</feature>
<dbReference type="InterPro" id="IPR023298">
    <property type="entry name" value="ATPase_P-typ_TM_dom_sf"/>
</dbReference>
<evidence type="ECO:0000256" key="9">
    <source>
        <dbReference type="ARBA" id="ARBA00022692"/>
    </source>
</evidence>
<comment type="function">
    <text evidence="1">Mediates magnesium influx to the cytosol.</text>
</comment>
<evidence type="ECO:0000256" key="17">
    <source>
        <dbReference type="ARBA" id="ARBA00047295"/>
    </source>
</evidence>
<dbReference type="PANTHER" id="PTHR42861">
    <property type="entry name" value="CALCIUM-TRANSPORTING ATPASE"/>
    <property type="match status" value="1"/>
</dbReference>
<dbReference type="Pfam" id="PF00689">
    <property type="entry name" value="Cation_ATPase_C"/>
    <property type="match status" value="1"/>
</dbReference>
<protein>
    <recommendedName>
        <fullName evidence="5">Magnesium-transporting ATPase, P-type 1</fullName>
        <ecNumber evidence="4">7.2.2.14</ecNumber>
    </recommendedName>
    <alternativeName>
        <fullName evidence="16">Mg(2+) transport ATPase, P-type 1</fullName>
    </alternativeName>
</protein>
<dbReference type="InterPro" id="IPR036412">
    <property type="entry name" value="HAD-like_sf"/>
</dbReference>
<dbReference type="SFLD" id="SFLDG00002">
    <property type="entry name" value="C1.7:_P-type_atpase_like"/>
    <property type="match status" value="1"/>
</dbReference>
<dbReference type="InterPro" id="IPR044492">
    <property type="entry name" value="P_typ_ATPase_HD_dom"/>
</dbReference>
<dbReference type="Gene3D" id="3.40.1110.10">
    <property type="entry name" value="Calcium-transporting ATPase, cytoplasmic domain N"/>
    <property type="match status" value="1"/>
</dbReference>
<dbReference type="InterPro" id="IPR023299">
    <property type="entry name" value="ATPase_P-typ_cyto_dom_N"/>
</dbReference>
<dbReference type="InterPro" id="IPR004014">
    <property type="entry name" value="ATPase_P-typ_cation-transptr_N"/>
</dbReference>
<evidence type="ECO:0000256" key="12">
    <source>
        <dbReference type="ARBA" id="ARBA00022842"/>
    </source>
</evidence>
<reference evidence="20" key="1">
    <citation type="journal article" date="2022" name="Biol. Control">
        <title>In silico genomic analysis of Rhodopseudomonas palustris strains revealed potential biocontrol agents and crop yield enhancers.</title>
        <authorList>
            <person name="Surachat K."/>
            <person name="Kantachote D."/>
            <person name="Deachamag P."/>
            <person name="Wonglapsuwan M."/>
        </authorList>
    </citation>
    <scope>NUCLEOTIDE SEQUENCE</scope>
    <source>
        <strain evidence="20">TLS06</strain>
    </source>
</reference>
<sequence length="873" mass="93023">MIASGDIPSLDADQHIGFHVQDRPLFWLQPIETLLAQFESRREGLSSEEAAHRLARYGRNAFHPPAGQSLLAKIAKRMLNPLVAILLVAAAISSISGDLGSFVIILTVITFSITLDIVQEHHAEAAAENLRRSVAVRADVYRDGKLTPLPVEDIVPGDVVELRAGDLVPADGVVIEAHNAQVNESLMTGEAFPSAKNSGPCHSPTPADAANALFAGTSMVGGNAVMLVVATGQDTRFGGIVTALAANEPETALEKGVHSLGLLILRLTVFLTLFVLLAHLVAGRPPIESFLFAVALAVGLTPELLPMVMTVTLARGALRMAAKKVIVKRLSAIHDLGAMDVLCTDKTGTLTQATVTLVDHLGPDGATSDRLLTFATINSRFETGVRSPLDQAVLSHPNLPETGSWQRLGEVPFDFERRCVSVLAADGDGPWLISKGAPEAILSRATGLDGGDGTVRPLDDTARAALEQLQQAQVTLGYRLLAVAAKRMPAGTTEISLADERDLVLMGFCVFSDPPKPDAAAAIATLQSLGVRLKVISGDHGAVVQHVANAVGLPNAQMLTGAEIAELSETALAARIEHVDLFARVDPDQKTRIIQALQRRGHVVGFMGDGINDAPAIRAAHVGLSVEGATDVARAAADMIMLDSDLAVLADGVREGRRTFANILKYVRMGTSSNFGNMLSMALASIVLPFLPLLPMQILLNNLLYDLSEIGIPFDSVDSGDVERPHSWDMKSILRFTMIMGAVSSVFDIATFAVLLNVFDAQAATFQTAWFVESIATQILVIFLIRSSGPFWTSRPHWILAATSLGALAFAIALVMSPLRSVFGFAPIGAQLGLMLAVIVICYLICAELAKRLALANLSSHRGRRRHAVHPRH</sequence>
<evidence type="ECO:0000256" key="18">
    <source>
        <dbReference type="SAM" id="Phobius"/>
    </source>
</evidence>
<evidence type="ECO:0000256" key="14">
    <source>
        <dbReference type="ARBA" id="ARBA00022989"/>
    </source>
</evidence>
<keyword evidence="10" id="KW-0547">Nucleotide-binding</keyword>
<organism evidence="20 21">
    <name type="scientific">Rhodopseudomonas palustris</name>
    <dbReference type="NCBI Taxonomy" id="1076"/>
    <lineage>
        <taxon>Bacteria</taxon>
        <taxon>Pseudomonadati</taxon>
        <taxon>Pseudomonadota</taxon>
        <taxon>Alphaproteobacteria</taxon>
        <taxon>Hyphomicrobiales</taxon>
        <taxon>Nitrobacteraceae</taxon>
        <taxon>Rhodopseudomonas</taxon>
    </lineage>
</organism>
<dbReference type="Pfam" id="PF00690">
    <property type="entry name" value="Cation_ATPase_N"/>
    <property type="match status" value="1"/>
</dbReference>
<feature type="transmembrane region" description="Helical" evidence="18">
    <location>
        <begin position="263"/>
        <end position="283"/>
    </location>
</feature>
<evidence type="ECO:0000256" key="3">
    <source>
        <dbReference type="ARBA" id="ARBA00008746"/>
    </source>
</evidence>
<evidence type="ECO:0000256" key="7">
    <source>
        <dbReference type="ARBA" id="ARBA00022519"/>
    </source>
</evidence>
<dbReference type="Proteomes" id="UP001163166">
    <property type="component" value="Chromosome"/>
</dbReference>
<dbReference type="InterPro" id="IPR006415">
    <property type="entry name" value="P-type_ATPase_IIIB"/>
</dbReference>
<dbReference type="InterPro" id="IPR006068">
    <property type="entry name" value="ATPase_P-typ_cation-transptr_C"/>
</dbReference>
<keyword evidence="8" id="KW-0597">Phosphoprotein</keyword>
<comment type="subcellular location">
    <subcellularLocation>
        <location evidence="2">Cell inner membrane</location>
        <topology evidence="2">Multi-pass membrane protein</topology>
    </subcellularLocation>
</comment>
<dbReference type="NCBIfam" id="TIGR01524">
    <property type="entry name" value="ATPase-IIIB_Mg"/>
    <property type="match status" value="1"/>
</dbReference>
<gene>
    <name evidence="20" type="primary">mgtA</name>
    <name evidence="20" type="ORF">KQX62_20895</name>
</gene>
<keyword evidence="9 18" id="KW-0812">Transmembrane</keyword>
<dbReference type="SUPFAM" id="SSF56784">
    <property type="entry name" value="HAD-like"/>
    <property type="match status" value="1"/>
</dbReference>
<dbReference type="InterPro" id="IPR001757">
    <property type="entry name" value="P_typ_ATPase"/>
</dbReference>
<feature type="transmembrane region" description="Helical" evidence="18">
    <location>
        <begin position="78"/>
        <end position="95"/>
    </location>
</feature>
<dbReference type="InterPro" id="IPR059000">
    <property type="entry name" value="ATPase_P-type_domA"/>
</dbReference>
<evidence type="ECO:0000256" key="4">
    <source>
        <dbReference type="ARBA" id="ARBA00012786"/>
    </source>
</evidence>
<keyword evidence="12" id="KW-0460">Magnesium</keyword>
<keyword evidence="13" id="KW-1278">Translocase</keyword>